<evidence type="ECO:0000256" key="1">
    <source>
        <dbReference type="SAM" id="Phobius"/>
    </source>
</evidence>
<keyword evidence="3" id="KW-1185">Reference proteome</keyword>
<evidence type="ECO:0000313" key="3">
    <source>
        <dbReference type="Proteomes" id="UP000256257"/>
    </source>
</evidence>
<dbReference type="Proteomes" id="UP000256257">
    <property type="component" value="Unassembled WGS sequence"/>
</dbReference>
<organism evidence="2 3">
    <name type="scientific">Chryseobacterium pennipullorum</name>
    <dbReference type="NCBI Taxonomy" id="2258963"/>
    <lineage>
        <taxon>Bacteria</taxon>
        <taxon>Pseudomonadati</taxon>
        <taxon>Bacteroidota</taxon>
        <taxon>Flavobacteriia</taxon>
        <taxon>Flavobacteriales</taxon>
        <taxon>Weeksellaceae</taxon>
        <taxon>Chryseobacterium group</taxon>
        <taxon>Chryseobacterium</taxon>
    </lineage>
</organism>
<reference evidence="2 3" key="1">
    <citation type="submission" date="2018-06" db="EMBL/GenBank/DDBJ databases">
        <title>Novel Chryseobacterium species.</title>
        <authorList>
            <person name="Newman J."/>
            <person name="Hugo C."/>
            <person name="Oosthuizen L."/>
            <person name="Charimba G."/>
        </authorList>
    </citation>
    <scope>NUCLEOTIDE SEQUENCE [LARGE SCALE GENOMIC DNA]</scope>
    <source>
        <strain evidence="2 3">7_F195</strain>
    </source>
</reference>
<keyword evidence="1" id="KW-0472">Membrane</keyword>
<sequence length="91" mass="10918">MIAVTTCGVVIIYRQRFDLVKRKEISYFEVNYLSLNCGTFFYKIVLINHFNGTLLVISMAFRCFIKMYFFIKNLHVKIVERLFLFKTFPEI</sequence>
<keyword evidence="1" id="KW-0812">Transmembrane</keyword>
<dbReference type="AlphaFoldDB" id="A0A3D9B574"/>
<comment type="caution">
    <text evidence="2">The sequence shown here is derived from an EMBL/GenBank/DDBJ whole genome shotgun (WGS) entry which is preliminary data.</text>
</comment>
<keyword evidence="1" id="KW-1133">Transmembrane helix</keyword>
<proteinExistence type="predicted"/>
<protein>
    <submittedName>
        <fullName evidence="2">Uncharacterized protein</fullName>
    </submittedName>
</protein>
<evidence type="ECO:0000313" key="2">
    <source>
        <dbReference type="EMBL" id="REC48497.1"/>
    </source>
</evidence>
<accession>A0A3D9B574</accession>
<gene>
    <name evidence="2" type="ORF">DRF67_06620</name>
</gene>
<dbReference type="EMBL" id="QNVV01000004">
    <property type="protein sequence ID" value="REC48497.1"/>
    <property type="molecule type" value="Genomic_DNA"/>
</dbReference>
<name>A0A3D9B574_9FLAO</name>
<feature type="transmembrane region" description="Helical" evidence="1">
    <location>
        <begin position="40"/>
        <end position="65"/>
    </location>
</feature>